<dbReference type="Pfam" id="PF01547">
    <property type="entry name" value="SBP_bac_1"/>
    <property type="match status" value="1"/>
</dbReference>
<dbReference type="RefSeq" id="WP_185128911.1">
    <property type="nucleotide sequence ID" value="NZ_JACJVO010000010.1"/>
</dbReference>
<name>A0A7X0SJS0_9BACL</name>
<organism evidence="7 8">
    <name type="scientific">Cohnella zeiphila</name>
    <dbReference type="NCBI Taxonomy" id="2761120"/>
    <lineage>
        <taxon>Bacteria</taxon>
        <taxon>Bacillati</taxon>
        <taxon>Bacillota</taxon>
        <taxon>Bacilli</taxon>
        <taxon>Bacillales</taxon>
        <taxon>Paenibacillaceae</taxon>
        <taxon>Cohnella</taxon>
    </lineage>
</organism>
<evidence type="ECO:0000256" key="4">
    <source>
        <dbReference type="ARBA" id="ARBA00023139"/>
    </source>
</evidence>
<evidence type="ECO:0000256" key="3">
    <source>
        <dbReference type="ARBA" id="ARBA00023136"/>
    </source>
</evidence>
<keyword evidence="3" id="KW-0472">Membrane</keyword>
<protein>
    <submittedName>
        <fullName evidence="7">Extracellular solute-binding protein</fullName>
    </submittedName>
</protein>
<feature type="chain" id="PRO_5031401261" evidence="6">
    <location>
        <begin position="27"/>
        <end position="531"/>
    </location>
</feature>
<dbReference type="PANTHER" id="PTHR43649">
    <property type="entry name" value="ARABINOSE-BINDING PROTEIN-RELATED"/>
    <property type="match status" value="1"/>
</dbReference>
<proteinExistence type="predicted"/>
<dbReference type="Gene3D" id="3.40.190.10">
    <property type="entry name" value="Periplasmic binding protein-like II"/>
    <property type="match status" value="2"/>
</dbReference>
<evidence type="ECO:0000313" key="7">
    <source>
        <dbReference type="EMBL" id="MBB6731236.1"/>
    </source>
</evidence>
<dbReference type="EMBL" id="JACJVO010000010">
    <property type="protein sequence ID" value="MBB6731236.1"/>
    <property type="molecule type" value="Genomic_DNA"/>
</dbReference>
<gene>
    <name evidence="7" type="ORF">H7C18_09985</name>
</gene>
<dbReference type="AlphaFoldDB" id="A0A7X0SJS0"/>
<keyword evidence="8" id="KW-1185">Reference proteome</keyword>
<reference evidence="7 8" key="1">
    <citation type="submission" date="2020-08" db="EMBL/GenBank/DDBJ databases">
        <title>Cohnella phylogeny.</title>
        <authorList>
            <person name="Dunlap C."/>
        </authorList>
    </citation>
    <scope>NUCLEOTIDE SEQUENCE [LARGE SCALE GENOMIC DNA]</scope>
    <source>
        <strain evidence="7 8">CBP 2801</strain>
    </source>
</reference>
<dbReference type="InterPro" id="IPR006059">
    <property type="entry name" value="SBP"/>
</dbReference>
<evidence type="ECO:0000256" key="5">
    <source>
        <dbReference type="ARBA" id="ARBA00023288"/>
    </source>
</evidence>
<keyword evidence="1" id="KW-1003">Cell membrane</keyword>
<feature type="signal peptide" evidence="6">
    <location>
        <begin position="1"/>
        <end position="26"/>
    </location>
</feature>
<dbReference type="Proteomes" id="UP000564644">
    <property type="component" value="Unassembled WGS sequence"/>
</dbReference>
<keyword evidence="4" id="KW-0564">Palmitate</keyword>
<comment type="caution">
    <text evidence="7">The sequence shown here is derived from an EMBL/GenBank/DDBJ whole genome shotgun (WGS) entry which is preliminary data.</text>
</comment>
<dbReference type="SUPFAM" id="SSF53850">
    <property type="entry name" value="Periplasmic binding protein-like II"/>
    <property type="match status" value="1"/>
</dbReference>
<dbReference type="PANTHER" id="PTHR43649:SF33">
    <property type="entry name" value="POLYGALACTURONAN_RHAMNOGALACTURONAN-BINDING PROTEIN YTCQ"/>
    <property type="match status" value="1"/>
</dbReference>
<keyword evidence="5" id="KW-0449">Lipoprotein</keyword>
<evidence type="ECO:0000313" key="8">
    <source>
        <dbReference type="Proteomes" id="UP000564644"/>
    </source>
</evidence>
<evidence type="ECO:0000256" key="1">
    <source>
        <dbReference type="ARBA" id="ARBA00022475"/>
    </source>
</evidence>
<dbReference type="InterPro" id="IPR050490">
    <property type="entry name" value="Bact_solute-bd_prot1"/>
</dbReference>
<evidence type="ECO:0000256" key="6">
    <source>
        <dbReference type="SAM" id="SignalP"/>
    </source>
</evidence>
<sequence length="531" mass="59619">MKRKRKGTVLLLAGAMAGVLTLSACAKESADTNGGASAEGQNGGVNTAGFPIVKDQASFTVFGCKDPNQAAWKDVLVFKEYEKKSNVHMDFQETPSQGCAEKKNLLFASNELPDLFLRAQLTNDDLAKYGMQEKQLIPLEGLIDQYAPNLKSLFEQYPDEKKAITAPDGHIYALPQMRVLGSERSEKIWINKDWLQKLNLQAPTNVEELKKVLVAFRDQDPNGNGKKDEIPLGLRDMGMVFSELTGSWGLDRQLGYNINIDNDKVHIWVADDRFKDMLMFLNEMYKENLLWADFYKGDIPKWRSNLSQANFGMFFIQASDPFINVENQFTGMAPIKGPFGDQKFVSAQPIASPTGTFAITKVNKNPEAAMRWVDYFYGDEGSLFFRFGVEGQTYEMKDGKPVMKDSVLNDSRGVMAAMGDINLVPGGGFPHLVTEKTGGLTNNEKVMEVYGYVEKYIPQTIYGAPIFDKAASEKILSLRADIDKYVNESVAKFILGELSFDRWDAYVNTLKKMQLDELEKAYQQAYDTMKQ</sequence>
<dbReference type="PROSITE" id="PS51257">
    <property type="entry name" value="PROKAR_LIPOPROTEIN"/>
    <property type="match status" value="1"/>
</dbReference>
<keyword evidence="2 6" id="KW-0732">Signal</keyword>
<evidence type="ECO:0000256" key="2">
    <source>
        <dbReference type="ARBA" id="ARBA00022729"/>
    </source>
</evidence>
<accession>A0A7X0SJS0</accession>